<gene>
    <name evidence="1" type="ORF">HD595_001580</name>
</gene>
<evidence type="ECO:0000313" key="2">
    <source>
        <dbReference type="Proteomes" id="UP001320766"/>
    </source>
</evidence>
<proteinExistence type="predicted"/>
<name>A0ABT1JUN6_9ACTN</name>
<keyword evidence="2" id="KW-1185">Reference proteome</keyword>
<protein>
    <submittedName>
        <fullName evidence="1">Uncharacterized protein</fullName>
    </submittedName>
</protein>
<sequence>MMADRRGQAAPSNFGRDVFRGLQVECEGFFDKNREIARQDILLRLTVREWGHTDVYGVEPARLQQPGVAVKSRDSMTRRERLGLLRIDVGDSGDHHVGKT</sequence>
<reference evidence="1 2" key="1">
    <citation type="submission" date="2022-06" db="EMBL/GenBank/DDBJ databases">
        <title>Sequencing the genomes of 1000 actinobacteria strains.</title>
        <authorList>
            <person name="Klenk H.-P."/>
        </authorList>
    </citation>
    <scope>NUCLEOTIDE SEQUENCE [LARGE SCALE GENOMIC DNA]</scope>
    <source>
        <strain evidence="1 2">DSM 44170</strain>
    </source>
</reference>
<dbReference type="Proteomes" id="UP001320766">
    <property type="component" value="Unassembled WGS sequence"/>
</dbReference>
<organism evidence="1 2">
    <name type="scientific">Nonomuraea roseoviolacea subsp. carminata</name>
    <dbReference type="NCBI Taxonomy" id="160689"/>
    <lineage>
        <taxon>Bacteria</taxon>
        <taxon>Bacillati</taxon>
        <taxon>Actinomycetota</taxon>
        <taxon>Actinomycetes</taxon>
        <taxon>Streptosporangiales</taxon>
        <taxon>Streptosporangiaceae</taxon>
        <taxon>Nonomuraea</taxon>
    </lineage>
</organism>
<comment type="caution">
    <text evidence="1">The sequence shown here is derived from an EMBL/GenBank/DDBJ whole genome shotgun (WGS) entry which is preliminary data.</text>
</comment>
<evidence type="ECO:0000313" key="1">
    <source>
        <dbReference type="EMBL" id="MCP2345458.1"/>
    </source>
</evidence>
<dbReference type="EMBL" id="JAMZEC010000001">
    <property type="protein sequence ID" value="MCP2345458.1"/>
    <property type="molecule type" value="Genomic_DNA"/>
</dbReference>
<accession>A0ABT1JUN6</accession>